<dbReference type="InterPro" id="IPR013547">
    <property type="entry name" value="P4H_N"/>
</dbReference>
<dbReference type="AlphaFoldDB" id="A0A8S3TY04"/>
<dbReference type="InterPro" id="IPR011990">
    <property type="entry name" value="TPR-like_helical_dom_sf"/>
</dbReference>
<accession>A0A8S3TY04</accession>
<keyword evidence="6" id="KW-0408">Iron</keyword>
<dbReference type="InterPro" id="IPR045054">
    <property type="entry name" value="P4HA-like"/>
</dbReference>
<keyword evidence="9" id="KW-1185">Reference proteome</keyword>
<evidence type="ECO:0000256" key="4">
    <source>
        <dbReference type="ARBA" id="ARBA00022964"/>
    </source>
</evidence>
<feature type="domain" description="Prolyl 4-hydroxylase alpha subunit" evidence="7">
    <location>
        <begin position="162"/>
        <end position="332"/>
    </location>
</feature>
<comment type="cofactor">
    <cofactor evidence="1">
        <name>L-ascorbate</name>
        <dbReference type="ChEBI" id="CHEBI:38290"/>
    </cofactor>
</comment>
<dbReference type="OrthoDB" id="420380at2759"/>
<sequence>MINEAANIVAKLSTNSEAETELKGLQALFNSQLPGHMDVRGILKSVIRLQNTYNVTASEMASGIILGIKVPVLSAYDCYNIGVFVFMAGHTRIALQWLQTAKEKANNLDYKKETTISADLNDLIKEIERQDIRYDGVCKYIELQIYFFYKQPIKVEYINKSPMILIVHDIISQKLIKKLTGFTNQLKRSTVKNPAAVSEEDKNVHSEIRISSTYYFQNDTTDPDVIKLNDRLERLTGLRTNPHQADHLQVVNYGIGGEFQPHFDWMNDRKSLSDVQVGGSTVFPELGLAVSPVKGLALFSTNLDKDGHGDLSTLHAGCPVFLDRNGLQTNGYIKRPGHEFPEDHFLNLGAFVVHGFSRQF</sequence>
<evidence type="ECO:0000313" key="9">
    <source>
        <dbReference type="Proteomes" id="UP000683360"/>
    </source>
</evidence>
<proteinExistence type="predicted"/>
<dbReference type="PANTHER" id="PTHR10869">
    <property type="entry name" value="PROLYL 4-HYDROXYLASE ALPHA SUBUNIT"/>
    <property type="match status" value="1"/>
</dbReference>
<keyword evidence="4" id="KW-0223">Dioxygenase</keyword>
<dbReference type="PANTHER" id="PTHR10869:SF244">
    <property type="entry name" value="PROLYL 4-HYDROXYLASE SUBUNIT ALPHA-2"/>
    <property type="match status" value="1"/>
</dbReference>
<dbReference type="EMBL" id="CAJPWZ010002352">
    <property type="protein sequence ID" value="CAG2236365.1"/>
    <property type="molecule type" value="Genomic_DNA"/>
</dbReference>
<gene>
    <name evidence="8" type="ORF">MEDL_48889</name>
</gene>
<organism evidence="8 9">
    <name type="scientific">Mytilus edulis</name>
    <name type="common">Blue mussel</name>
    <dbReference type="NCBI Taxonomy" id="6550"/>
    <lineage>
        <taxon>Eukaryota</taxon>
        <taxon>Metazoa</taxon>
        <taxon>Spiralia</taxon>
        <taxon>Lophotrochozoa</taxon>
        <taxon>Mollusca</taxon>
        <taxon>Bivalvia</taxon>
        <taxon>Autobranchia</taxon>
        <taxon>Pteriomorphia</taxon>
        <taxon>Mytilida</taxon>
        <taxon>Mytiloidea</taxon>
        <taxon>Mytilidae</taxon>
        <taxon>Mytilinae</taxon>
        <taxon>Mytilus</taxon>
    </lineage>
</organism>
<evidence type="ECO:0000256" key="3">
    <source>
        <dbReference type="ARBA" id="ARBA00022896"/>
    </source>
</evidence>
<keyword evidence="2" id="KW-0479">Metal-binding</keyword>
<dbReference type="GO" id="GO:0005506">
    <property type="term" value="F:iron ion binding"/>
    <property type="evidence" value="ECO:0007669"/>
    <property type="project" value="InterPro"/>
</dbReference>
<dbReference type="GO" id="GO:0004656">
    <property type="term" value="F:procollagen-proline 4-dioxygenase activity"/>
    <property type="evidence" value="ECO:0007669"/>
    <property type="project" value="UniProtKB-EC"/>
</dbReference>
<dbReference type="Gene3D" id="2.60.120.620">
    <property type="entry name" value="q2cbj1_9rhob like domain"/>
    <property type="match status" value="1"/>
</dbReference>
<dbReference type="EC" id="1.14.11.2" evidence="8"/>
<evidence type="ECO:0000259" key="7">
    <source>
        <dbReference type="SMART" id="SM00702"/>
    </source>
</evidence>
<dbReference type="Proteomes" id="UP000683360">
    <property type="component" value="Unassembled WGS sequence"/>
</dbReference>
<protein>
    <submittedName>
        <fullName evidence="8">P4HA</fullName>
        <ecNumber evidence="8">1.14.11.2</ecNumber>
    </submittedName>
</protein>
<keyword evidence="3" id="KW-0847">Vitamin C</keyword>
<evidence type="ECO:0000256" key="1">
    <source>
        <dbReference type="ARBA" id="ARBA00001961"/>
    </source>
</evidence>
<evidence type="ECO:0000256" key="2">
    <source>
        <dbReference type="ARBA" id="ARBA00022723"/>
    </source>
</evidence>
<name>A0A8S3TY04_MYTED</name>
<evidence type="ECO:0000313" key="8">
    <source>
        <dbReference type="EMBL" id="CAG2236365.1"/>
    </source>
</evidence>
<reference evidence="8" key="1">
    <citation type="submission" date="2021-03" db="EMBL/GenBank/DDBJ databases">
        <authorList>
            <person name="Bekaert M."/>
        </authorList>
    </citation>
    <scope>NUCLEOTIDE SEQUENCE</scope>
</reference>
<evidence type="ECO:0000256" key="6">
    <source>
        <dbReference type="ARBA" id="ARBA00023004"/>
    </source>
</evidence>
<dbReference type="Pfam" id="PF08336">
    <property type="entry name" value="P4Ha_N"/>
    <property type="match status" value="1"/>
</dbReference>
<dbReference type="Gene3D" id="1.25.40.10">
    <property type="entry name" value="Tetratricopeptide repeat domain"/>
    <property type="match status" value="1"/>
</dbReference>
<dbReference type="InterPro" id="IPR006620">
    <property type="entry name" value="Pro_4_hyd_alph"/>
</dbReference>
<dbReference type="GO" id="GO:0005783">
    <property type="term" value="C:endoplasmic reticulum"/>
    <property type="evidence" value="ECO:0007669"/>
    <property type="project" value="InterPro"/>
</dbReference>
<dbReference type="SMART" id="SM00702">
    <property type="entry name" value="P4Hc"/>
    <property type="match status" value="1"/>
</dbReference>
<dbReference type="GO" id="GO:0031418">
    <property type="term" value="F:L-ascorbic acid binding"/>
    <property type="evidence" value="ECO:0007669"/>
    <property type="project" value="UniProtKB-KW"/>
</dbReference>
<evidence type="ECO:0000256" key="5">
    <source>
        <dbReference type="ARBA" id="ARBA00023002"/>
    </source>
</evidence>
<keyword evidence="5 8" id="KW-0560">Oxidoreductase</keyword>
<comment type="caution">
    <text evidence="8">The sequence shown here is derived from an EMBL/GenBank/DDBJ whole genome shotgun (WGS) entry which is preliminary data.</text>
</comment>